<evidence type="ECO:0000259" key="4">
    <source>
        <dbReference type="Pfam" id="PF05726"/>
    </source>
</evidence>
<evidence type="ECO:0000313" key="6">
    <source>
        <dbReference type="Proteomes" id="UP000602198"/>
    </source>
</evidence>
<keyword evidence="6" id="KW-1185">Reference proteome</keyword>
<dbReference type="Gene3D" id="2.60.120.10">
    <property type="entry name" value="Jelly Rolls"/>
    <property type="match status" value="2"/>
</dbReference>
<dbReference type="PANTHER" id="PTHR13903">
    <property type="entry name" value="PIRIN-RELATED"/>
    <property type="match status" value="1"/>
</dbReference>
<feature type="domain" description="Pirin C-terminal" evidence="4">
    <location>
        <begin position="177"/>
        <end position="282"/>
    </location>
</feature>
<protein>
    <submittedName>
        <fullName evidence="5">Pirin family protein</fullName>
    </submittedName>
</protein>
<dbReference type="CDD" id="cd02909">
    <property type="entry name" value="cupin_pirin_N"/>
    <property type="match status" value="1"/>
</dbReference>
<dbReference type="CDD" id="cd02247">
    <property type="entry name" value="cupin_pirin_C"/>
    <property type="match status" value="1"/>
</dbReference>
<evidence type="ECO:0000256" key="1">
    <source>
        <dbReference type="ARBA" id="ARBA00008416"/>
    </source>
</evidence>
<dbReference type="RefSeq" id="WP_201948603.1">
    <property type="nucleotide sequence ID" value="NZ_JAERRJ010000006.1"/>
</dbReference>
<comment type="similarity">
    <text evidence="1 2">Belongs to the pirin family.</text>
</comment>
<dbReference type="InterPro" id="IPR008778">
    <property type="entry name" value="Pirin_C_dom"/>
</dbReference>
<dbReference type="EMBL" id="JAERRJ010000006">
    <property type="protein sequence ID" value="MBL1076018.1"/>
    <property type="molecule type" value="Genomic_DNA"/>
</dbReference>
<dbReference type="Pfam" id="PF02678">
    <property type="entry name" value="Pirin"/>
    <property type="match status" value="1"/>
</dbReference>
<dbReference type="InterPro" id="IPR003829">
    <property type="entry name" value="Pirin_N_dom"/>
</dbReference>
<accession>A0ABS1M5U0</accession>
<dbReference type="InterPro" id="IPR014710">
    <property type="entry name" value="RmlC-like_jellyroll"/>
</dbReference>
<dbReference type="SUPFAM" id="SSF51182">
    <property type="entry name" value="RmlC-like cupins"/>
    <property type="match status" value="1"/>
</dbReference>
<evidence type="ECO:0000259" key="3">
    <source>
        <dbReference type="Pfam" id="PF02678"/>
    </source>
</evidence>
<reference evidence="5 6" key="1">
    <citation type="submission" date="2021-01" db="EMBL/GenBank/DDBJ databases">
        <title>WGS of actinomycetes isolated from Thailand.</title>
        <authorList>
            <person name="Thawai C."/>
        </authorList>
    </citation>
    <scope>NUCLEOTIDE SEQUENCE [LARGE SCALE GENOMIC DNA]</scope>
    <source>
        <strain evidence="5 6">LPG 2</strain>
    </source>
</reference>
<dbReference type="InterPro" id="IPR012093">
    <property type="entry name" value="Pirin"/>
</dbReference>
<organism evidence="5 6">
    <name type="scientific">Nocardia acididurans</name>
    <dbReference type="NCBI Taxonomy" id="2802282"/>
    <lineage>
        <taxon>Bacteria</taxon>
        <taxon>Bacillati</taxon>
        <taxon>Actinomycetota</taxon>
        <taxon>Actinomycetes</taxon>
        <taxon>Mycobacteriales</taxon>
        <taxon>Nocardiaceae</taxon>
        <taxon>Nocardia</taxon>
    </lineage>
</organism>
<dbReference type="PIRSF" id="PIRSF006232">
    <property type="entry name" value="Pirin"/>
    <property type="match status" value="1"/>
</dbReference>
<dbReference type="PANTHER" id="PTHR13903:SF8">
    <property type="entry name" value="PIRIN"/>
    <property type="match status" value="1"/>
</dbReference>
<dbReference type="Pfam" id="PF05726">
    <property type="entry name" value="Pirin_C"/>
    <property type="match status" value="1"/>
</dbReference>
<dbReference type="Proteomes" id="UP000602198">
    <property type="component" value="Unassembled WGS sequence"/>
</dbReference>
<name>A0ABS1M5U0_9NOCA</name>
<evidence type="ECO:0000256" key="2">
    <source>
        <dbReference type="RuleBase" id="RU003457"/>
    </source>
</evidence>
<feature type="domain" description="Pirin N-terminal" evidence="3">
    <location>
        <begin position="49"/>
        <end position="121"/>
    </location>
</feature>
<evidence type="ECO:0000313" key="5">
    <source>
        <dbReference type="EMBL" id="MBL1076018.1"/>
    </source>
</evidence>
<sequence length="290" mass="31469">MTATAPVRRTVDRVRTKTLGGPTEQVDRNALVIAPNEVHNTDPFLLMAEDWFSTPGFEWHPHRGLETVTVVLDGKLEHGDSLGHAGALEPGDIQWMTAGSGIIHRELAYHNEFAHTLQLWLNLPGDKRMVDTRYQDLRRAEQATVASPGVLVRVVSGDTSGVHGTAETHWPITGLMVTLEPGSSYTPVLPAQDRTFAYVVAGAATIGGTAVGDGQIAWSDPMGGDEPSSLDLLATDPEQPTTLMLFSGKPIREPIVFGGPFVMGSRAEIEQAFADYRRGRFGQVPRLARL</sequence>
<comment type="caution">
    <text evidence="5">The sequence shown here is derived from an EMBL/GenBank/DDBJ whole genome shotgun (WGS) entry which is preliminary data.</text>
</comment>
<proteinExistence type="inferred from homology"/>
<gene>
    <name evidence="5" type="ORF">JK358_16595</name>
</gene>
<dbReference type="InterPro" id="IPR011051">
    <property type="entry name" value="RmlC_Cupin_sf"/>
</dbReference>